<name>A0A0V0R9Z1_9BILA</name>
<reference evidence="1 2" key="1">
    <citation type="submission" date="2015-01" db="EMBL/GenBank/DDBJ databases">
        <title>Evolution of Trichinella species and genotypes.</title>
        <authorList>
            <person name="Korhonen P.K."/>
            <person name="Edoardo P."/>
            <person name="Giuseppe L.R."/>
            <person name="Gasser R.B."/>
        </authorList>
    </citation>
    <scope>NUCLEOTIDE SEQUENCE [LARGE SCALE GENOMIC DNA]</scope>
    <source>
        <strain evidence="1">ISS37</strain>
    </source>
</reference>
<sequence>LTRSAKVKTAAGTLCRWIRTLVLLEPAEAY</sequence>
<organism evidence="1 2">
    <name type="scientific">Trichinella nelsoni</name>
    <dbReference type="NCBI Taxonomy" id="6336"/>
    <lineage>
        <taxon>Eukaryota</taxon>
        <taxon>Metazoa</taxon>
        <taxon>Ecdysozoa</taxon>
        <taxon>Nematoda</taxon>
        <taxon>Enoplea</taxon>
        <taxon>Dorylaimia</taxon>
        <taxon>Trichinellida</taxon>
        <taxon>Trichinellidae</taxon>
        <taxon>Trichinella</taxon>
    </lineage>
</organism>
<accession>A0A0V0R9Z1</accession>
<evidence type="ECO:0000313" key="1">
    <source>
        <dbReference type="EMBL" id="KRX11291.1"/>
    </source>
</evidence>
<dbReference type="Proteomes" id="UP000054630">
    <property type="component" value="Unassembled WGS sequence"/>
</dbReference>
<dbReference type="AlphaFoldDB" id="A0A0V0R9Z1"/>
<feature type="non-terminal residue" evidence="1">
    <location>
        <position position="1"/>
    </location>
</feature>
<comment type="caution">
    <text evidence="1">The sequence shown here is derived from an EMBL/GenBank/DDBJ whole genome shotgun (WGS) entry which is preliminary data.</text>
</comment>
<gene>
    <name evidence="1" type="ORF">T07_6630</name>
</gene>
<keyword evidence="2" id="KW-1185">Reference proteome</keyword>
<dbReference type="EMBL" id="JYDL01002688">
    <property type="protein sequence ID" value="KRX11291.1"/>
    <property type="molecule type" value="Genomic_DNA"/>
</dbReference>
<evidence type="ECO:0000313" key="2">
    <source>
        <dbReference type="Proteomes" id="UP000054630"/>
    </source>
</evidence>
<proteinExistence type="predicted"/>
<protein>
    <submittedName>
        <fullName evidence="1">Uncharacterized protein</fullName>
    </submittedName>
</protein>